<dbReference type="RefSeq" id="WP_132006727.1">
    <property type="nucleotide sequence ID" value="NZ_JBHUNN010000001.1"/>
</dbReference>
<evidence type="ECO:0000259" key="6">
    <source>
        <dbReference type="Pfam" id="PF00501"/>
    </source>
</evidence>
<dbReference type="Proteomes" id="UP000294881">
    <property type="component" value="Unassembled WGS sequence"/>
</dbReference>
<dbReference type="FunFam" id="3.30.300.30:FF:000008">
    <property type="entry name" value="2,3-dihydroxybenzoate-AMP ligase"/>
    <property type="match status" value="1"/>
</dbReference>
<evidence type="ECO:0000256" key="2">
    <source>
        <dbReference type="ARBA" id="ARBA00022598"/>
    </source>
</evidence>
<feature type="domain" description="AMP-binding enzyme C-terminal" evidence="7">
    <location>
        <begin position="423"/>
        <end position="498"/>
    </location>
</feature>
<dbReference type="Gene3D" id="3.40.50.12780">
    <property type="entry name" value="N-terminal domain of ligase-like"/>
    <property type="match status" value="1"/>
</dbReference>
<protein>
    <recommendedName>
        <fullName evidence="5">3-methylmercaptopropionyl-CoA ligase</fullName>
        <ecNumber evidence="4">6.2.1.44</ecNumber>
    </recommendedName>
</protein>
<dbReference type="Pfam" id="PF00501">
    <property type="entry name" value="AMP-binding"/>
    <property type="match status" value="1"/>
</dbReference>
<comment type="similarity">
    <text evidence="1">Belongs to the ATP-dependent AMP-binding enzyme family.</text>
</comment>
<dbReference type="AlphaFoldDB" id="A0A4R2GS84"/>
<dbReference type="Pfam" id="PF13193">
    <property type="entry name" value="AMP-binding_C"/>
    <property type="match status" value="1"/>
</dbReference>
<evidence type="ECO:0000256" key="5">
    <source>
        <dbReference type="ARBA" id="ARBA00067668"/>
    </source>
</evidence>
<proteinExistence type="inferred from homology"/>
<dbReference type="GO" id="GO:0016877">
    <property type="term" value="F:ligase activity, forming carbon-sulfur bonds"/>
    <property type="evidence" value="ECO:0007669"/>
    <property type="project" value="UniProtKB-ARBA"/>
</dbReference>
<evidence type="ECO:0000256" key="1">
    <source>
        <dbReference type="ARBA" id="ARBA00006432"/>
    </source>
</evidence>
<evidence type="ECO:0000259" key="7">
    <source>
        <dbReference type="Pfam" id="PF13193"/>
    </source>
</evidence>
<dbReference type="EC" id="6.2.1.44" evidence="4"/>
<dbReference type="InterPro" id="IPR042099">
    <property type="entry name" value="ANL_N_sf"/>
</dbReference>
<sequence>MSASGATCLELIERGARQNAARTALVWGDRSWTFAEVNAEANRLAHALAAAGAAQGQRVALLVNNGPHSVPLDFACVKSGINRVPLNARLSAAEHARMVQEAQCAVLVFGDDLMERARELQRLCPGLACHGLGAALPGGVDLLQTAASQPATAPDITVRPDDILLTLYTSGTTGVLKAAQHTQGSYAAVCRNILINLFPIGEDDVMLHAASLIHASGTFVLPFWLRGARTVVLPGFTPGPFLEAIAAHGATAINLVPTMLQMLLEHRDLDAHDLSSLRHIIYGASPMPRAVIDRAMAHFGQHRFWQYYGQTEAPLCLAVLRPEDHVGDLLGACGRPSPDVEIRLVDADGAPVPQGEPGEILVRGPMSVAGYFNAPELTAETFDADGWAHTRDVGVFDDRGFLHLRDRTSDMIISGGYNVYPREVEDALLTHPMVLECAVVGAPDPKWVEAVTAFVVLRAGETATEAELIAHVAGQVASYKKPHRVLFADAIPKTAVGKLDRKSLRARLA</sequence>
<dbReference type="InterPro" id="IPR050237">
    <property type="entry name" value="ATP-dep_AMP-bd_enzyme"/>
</dbReference>
<keyword evidence="2 8" id="KW-0436">Ligase</keyword>
<comment type="catalytic activity">
    <reaction evidence="3">
        <text>3-(methylsulfanyl)propanoate + ATP + CoA = 3-(methylsulfanyl)propanoyl-CoA + AMP + diphosphate</text>
        <dbReference type="Rhea" id="RHEA:43052"/>
        <dbReference type="ChEBI" id="CHEBI:30616"/>
        <dbReference type="ChEBI" id="CHEBI:33019"/>
        <dbReference type="ChEBI" id="CHEBI:49016"/>
        <dbReference type="ChEBI" id="CHEBI:57287"/>
        <dbReference type="ChEBI" id="CHEBI:82815"/>
        <dbReference type="ChEBI" id="CHEBI:456215"/>
        <dbReference type="EC" id="6.2.1.44"/>
    </reaction>
    <physiologicalReaction direction="left-to-right" evidence="3">
        <dbReference type="Rhea" id="RHEA:43053"/>
    </physiologicalReaction>
</comment>
<reference evidence="8 9" key="1">
    <citation type="submission" date="2019-03" db="EMBL/GenBank/DDBJ databases">
        <title>Genomic Encyclopedia of Type Strains, Phase IV (KMG-IV): sequencing the most valuable type-strain genomes for metagenomic binning, comparative biology and taxonomic classification.</title>
        <authorList>
            <person name="Goeker M."/>
        </authorList>
    </citation>
    <scope>NUCLEOTIDE SEQUENCE [LARGE SCALE GENOMIC DNA]</scope>
    <source>
        <strain evidence="8 9">DSM 22958</strain>
    </source>
</reference>
<comment type="caution">
    <text evidence="8">The sequence shown here is derived from an EMBL/GenBank/DDBJ whole genome shotgun (WGS) entry which is preliminary data.</text>
</comment>
<evidence type="ECO:0000313" key="8">
    <source>
        <dbReference type="EMBL" id="TCO13050.1"/>
    </source>
</evidence>
<keyword evidence="9" id="KW-1185">Reference proteome</keyword>
<dbReference type="Gene3D" id="3.30.300.30">
    <property type="match status" value="1"/>
</dbReference>
<accession>A0A4R2GS84</accession>
<name>A0A4R2GS84_9HYPH</name>
<organism evidence="8 9">
    <name type="scientific">Camelimonas lactis</name>
    <dbReference type="NCBI Taxonomy" id="659006"/>
    <lineage>
        <taxon>Bacteria</taxon>
        <taxon>Pseudomonadati</taxon>
        <taxon>Pseudomonadota</taxon>
        <taxon>Alphaproteobacteria</taxon>
        <taxon>Hyphomicrobiales</taxon>
        <taxon>Chelatococcaceae</taxon>
        <taxon>Camelimonas</taxon>
    </lineage>
</organism>
<dbReference type="InterPro" id="IPR000873">
    <property type="entry name" value="AMP-dep_synth/lig_dom"/>
</dbReference>
<dbReference type="PANTHER" id="PTHR43767:SF7">
    <property type="entry name" value="MEDIUM_LONG-CHAIN-FATTY-ACID--COA LIGASE FADD8"/>
    <property type="match status" value="1"/>
</dbReference>
<gene>
    <name evidence="8" type="ORF">EV666_10777</name>
</gene>
<feature type="domain" description="AMP-dependent synthetase/ligase" evidence="6">
    <location>
        <begin position="13"/>
        <end position="372"/>
    </location>
</feature>
<dbReference type="InterPro" id="IPR045851">
    <property type="entry name" value="AMP-bd_C_sf"/>
</dbReference>
<dbReference type="EMBL" id="SLWL01000007">
    <property type="protein sequence ID" value="TCO13050.1"/>
    <property type="molecule type" value="Genomic_DNA"/>
</dbReference>
<evidence type="ECO:0000313" key="9">
    <source>
        <dbReference type="Proteomes" id="UP000294881"/>
    </source>
</evidence>
<dbReference type="InterPro" id="IPR025110">
    <property type="entry name" value="AMP-bd_C"/>
</dbReference>
<dbReference type="SUPFAM" id="SSF56801">
    <property type="entry name" value="Acetyl-CoA synthetase-like"/>
    <property type="match status" value="1"/>
</dbReference>
<dbReference type="OrthoDB" id="9803968at2"/>
<evidence type="ECO:0000256" key="4">
    <source>
        <dbReference type="ARBA" id="ARBA00066616"/>
    </source>
</evidence>
<dbReference type="PANTHER" id="PTHR43767">
    <property type="entry name" value="LONG-CHAIN-FATTY-ACID--COA LIGASE"/>
    <property type="match status" value="1"/>
</dbReference>
<evidence type="ECO:0000256" key="3">
    <source>
        <dbReference type="ARBA" id="ARBA00051915"/>
    </source>
</evidence>